<dbReference type="RefSeq" id="YP_762542.1">
    <property type="nucleotide sequence ID" value="NC_008363.1"/>
</dbReference>
<organismHost>
    <name type="scientific">Lactococcus lactis subsp. lactis (strain IL1403)</name>
    <name type="common">Streptococcus lactis</name>
    <dbReference type="NCBI Taxonomy" id="272623"/>
</organismHost>
<proteinExistence type="predicted"/>
<evidence type="ECO:0000313" key="1">
    <source>
        <dbReference type="EMBL" id="AAY97833.1"/>
    </source>
</evidence>
<dbReference type="KEGG" id="vg:5141178"/>
<dbReference type="Proteomes" id="UP000000910">
    <property type="component" value="Segment"/>
</dbReference>
<keyword evidence="2" id="KW-1185">Reference proteome</keyword>
<protein>
    <submittedName>
        <fullName evidence="1">Uncharacterized protein</fullName>
    </submittedName>
</protein>
<name>Q09YD8_BPLP0</name>
<evidence type="ECO:0000313" key="2">
    <source>
        <dbReference type="Proteomes" id="UP000000910"/>
    </source>
</evidence>
<dbReference type="GeneID" id="5141178"/>
<organism evidence="1 2">
    <name type="scientific">Lactococcus phage P008</name>
    <dbReference type="NCBI Taxonomy" id="83129"/>
    <lineage>
        <taxon>Viruses</taxon>
        <taxon>Duplodnaviria</taxon>
        <taxon>Heunggongvirae</taxon>
        <taxon>Uroviricota</taxon>
        <taxon>Caudoviricetes</taxon>
        <taxon>Skunavirus</taxon>
    </lineage>
</organism>
<sequence>MKVKELIKELEKFDEEMEVKLVKRDNMGDFLAKLRSIKENKGLIELN</sequence>
<reference evidence="1 2" key="1">
    <citation type="journal article" date="2006" name="FEMS Microbiol. Lett.">
        <title>Sequence and comparative genomic analysis of lactococcal bacteriophages jj50, 712 and P008: evolutionary insights into the 936 phage species.</title>
        <authorList>
            <person name="Mahony J."/>
            <person name="Deveau H."/>
            <person name="Mc Grath S."/>
            <person name="Ventura M."/>
            <person name="Canchaya C."/>
            <person name="Moineau S."/>
            <person name="Fitzgerald G.F."/>
            <person name="van Sinderen D."/>
        </authorList>
    </citation>
    <scope>NUCLEOTIDE SEQUENCE</scope>
</reference>
<dbReference type="EMBL" id="DQ054536">
    <property type="protein sequence ID" value="AAY97833.1"/>
    <property type="molecule type" value="Genomic_DNA"/>
</dbReference>
<accession>Q09YD8</accession>